<dbReference type="AlphaFoldDB" id="A0A1D2MPP8"/>
<dbReference type="STRING" id="48709.A0A1D2MPP8"/>
<dbReference type="GO" id="GO:0005615">
    <property type="term" value="C:extracellular space"/>
    <property type="evidence" value="ECO:0007669"/>
    <property type="project" value="TreeGrafter"/>
</dbReference>
<dbReference type="PANTHER" id="PTHR45817:SF4">
    <property type="entry name" value="LYSYL OXIDASE-LIKE-RELATED"/>
    <property type="match status" value="1"/>
</dbReference>
<dbReference type="PROSITE" id="PS50287">
    <property type="entry name" value="SRCR_2"/>
    <property type="match status" value="1"/>
</dbReference>
<dbReference type="EMBL" id="LJIJ01000721">
    <property type="protein sequence ID" value="ODM95013.1"/>
    <property type="molecule type" value="Genomic_DNA"/>
</dbReference>
<evidence type="ECO:0000256" key="1">
    <source>
        <dbReference type="ARBA" id="ARBA00023157"/>
    </source>
</evidence>
<dbReference type="Gene3D" id="3.10.250.10">
    <property type="entry name" value="SRCR-like domain"/>
    <property type="match status" value="1"/>
</dbReference>
<dbReference type="Pfam" id="PF00530">
    <property type="entry name" value="SRCR"/>
    <property type="match status" value="1"/>
</dbReference>
<proteinExistence type="predicted"/>
<gene>
    <name evidence="5" type="ORF">Ocin01_11668</name>
</gene>
<sequence>MNAVIMLLFCTVRYWLDNVFCDGTEKMLTDCRHDGWGVHDCSDSETAGVICARVNPSSEEFVYTTPKPVPIPRRRIKVRAH</sequence>
<evidence type="ECO:0000313" key="6">
    <source>
        <dbReference type="Proteomes" id="UP000094527"/>
    </source>
</evidence>
<dbReference type="SUPFAM" id="SSF56487">
    <property type="entry name" value="SRCR-like"/>
    <property type="match status" value="1"/>
</dbReference>
<reference evidence="5 6" key="1">
    <citation type="journal article" date="2016" name="Genome Biol. Evol.">
        <title>Gene Family Evolution Reflects Adaptation to Soil Environmental Stressors in the Genome of the Collembolan Orchesella cincta.</title>
        <authorList>
            <person name="Faddeeva-Vakhrusheva A."/>
            <person name="Derks M.F."/>
            <person name="Anvar S.Y."/>
            <person name="Agamennone V."/>
            <person name="Suring W."/>
            <person name="Smit S."/>
            <person name="van Straalen N.M."/>
            <person name="Roelofs D."/>
        </authorList>
    </citation>
    <scope>NUCLEOTIDE SEQUENCE [LARGE SCALE GENOMIC DNA]</scope>
    <source>
        <tissue evidence="5">Mixed pool</tissue>
    </source>
</reference>
<accession>A0A1D2MPP8</accession>
<dbReference type="GO" id="GO:0016020">
    <property type="term" value="C:membrane"/>
    <property type="evidence" value="ECO:0007669"/>
    <property type="project" value="InterPro"/>
</dbReference>
<dbReference type="OrthoDB" id="6624490at2759"/>
<name>A0A1D2MPP8_ORCCI</name>
<dbReference type="InterPro" id="IPR001190">
    <property type="entry name" value="SRCR"/>
</dbReference>
<organism evidence="5 6">
    <name type="scientific">Orchesella cincta</name>
    <name type="common">Springtail</name>
    <name type="synonym">Podura cincta</name>
    <dbReference type="NCBI Taxonomy" id="48709"/>
    <lineage>
        <taxon>Eukaryota</taxon>
        <taxon>Metazoa</taxon>
        <taxon>Ecdysozoa</taxon>
        <taxon>Arthropoda</taxon>
        <taxon>Hexapoda</taxon>
        <taxon>Collembola</taxon>
        <taxon>Entomobryomorpha</taxon>
        <taxon>Entomobryoidea</taxon>
        <taxon>Orchesellidae</taxon>
        <taxon>Orchesellinae</taxon>
        <taxon>Orchesella</taxon>
    </lineage>
</organism>
<keyword evidence="1 2" id="KW-1015">Disulfide bond</keyword>
<comment type="caution">
    <text evidence="2">Lacks conserved residue(s) required for the propagation of feature annotation.</text>
</comment>
<keyword evidence="6" id="KW-1185">Reference proteome</keyword>
<feature type="disulfide bond" evidence="2">
    <location>
        <begin position="21"/>
        <end position="31"/>
    </location>
</feature>
<dbReference type="Proteomes" id="UP000094527">
    <property type="component" value="Unassembled WGS sequence"/>
</dbReference>
<dbReference type="GO" id="GO:0004720">
    <property type="term" value="F:protein-lysine 6-oxidase activity"/>
    <property type="evidence" value="ECO:0007669"/>
    <property type="project" value="TreeGrafter"/>
</dbReference>
<evidence type="ECO:0000259" key="4">
    <source>
        <dbReference type="PROSITE" id="PS50287"/>
    </source>
</evidence>
<dbReference type="InterPro" id="IPR036772">
    <property type="entry name" value="SRCR-like_dom_sf"/>
</dbReference>
<dbReference type="PANTHER" id="PTHR45817">
    <property type="entry name" value="LYSYL OXIDASE-LIKE-RELATED"/>
    <property type="match status" value="1"/>
</dbReference>
<feature type="domain" description="SRCR" evidence="4">
    <location>
        <begin position="14"/>
        <end position="52"/>
    </location>
</feature>
<comment type="caution">
    <text evidence="5">The sequence shown here is derived from an EMBL/GenBank/DDBJ whole genome shotgun (WGS) entry which is preliminary data.</text>
</comment>
<evidence type="ECO:0000256" key="3">
    <source>
        <dbReference type="SAM" id="SignalP"/>
    </source>
</evidence>
<feature type="signal peptide" evidence="3">
    <location>
        <begin position="1"/>
        <end position="21"/>
    </location>
</feature>
<evidence type="ECO:0000256" key="2">
    <source>
        <dbReference type="PROSITE-ProRule" id="PRU00196"/>
    </source>
</evidence>
<dbReference type="InterPro" id="IPR050912">
    <property type="entry name" value="LOX-like_protein"/>
</dbReference>
<protein>
    <submittedName>
        <fullName evidence="5">Galectin-3-binding protein B</fullName>
    </submittedName>
</protein>
<feature type="chain" id="PRO_5008904352" evidence="3">
    <location>
        <begin position="22"/>
        <end position="81"/>
    </location>
</feature>
<keyword evidence="3" id="KW-0732">Signal</keyword>
<evidence type="ECO:0000313" key="5">
    <source>
        <dbReference type="EMBL" id="ODM95013.1"/>
    </source>
</evidence>